<comment type="caution">
    <text evidence="2">The sequence shown here is derived from an EMBL/GenBank/DDBJ whole genome shotgun (WGS) entry which is preliminary data.</text>
</comment>
<accession>A0AAV4TFV0</accession>
<organism evidence="2 3">
    <name type="scientific">Caerostris extrusa</name>
    <name type="common">Bark spider</name>
    <name type="synonym">Caerostris bankana</name>
    <dbReference type="NCBI Taxonomy" id="172846"/>
    <lineage>
        <taxon>Eukaryota</taxon>
        <taxon>Metazoa</taxon>
        <taxon>Ecdysozoa</taxon>
        <taxon>Arthropoda</taxon>
        <taxon>Chelicerata</taxon>
        <taxon>Arachnida</taxon>
        <taxon>Araneae</taxon>
        <taxon>Araneomorphae</taxon>
        <taxon>Entelegynae</taxon>
        <taxon>Araneoidea</taxon>
        <taxon>Araneidae</taxon>
        <taxon>Caerostris</taxon>
    </lineage>
</organism>
<sequence>MSVGMFGPIEPDLHGGVSDDSDEEEQDEYGELGHDAQEGAVAERQGEPHRLPELVVGVGGLLVGAEQSSVEGCREKRYMSAWRKQLVAVILFFLCFVRRENECHVKMT</sequence>
<name>A0AAV4TFV0_CAEEX</name>
<dbReference type="AlphaFoldDB" id="A0AAV4TFV0"/>
<dbReference type="EMBL" id="BPLR01011276">
    <property type="protein sequence ID" value="GIY45488.1"/>
    <property type="molecule type" value="Genomic_DNA"/>
</dbReference>
<evidence type="ECO:0000256" key="1">
    <source>
        <dbReference type="SAM" id="MobiDB-lite"/>
    </source>
</evidence>
<dbReference type="Proteomes" id="UP001054945">
    <property type="component" value="Unassembled WGS sequence"/>
</dbReference>
<keyword evidence="3" id="KW-1185">Reference proteome</keyword>
<reference evidence="2 3" key="1">
    <citation type="submission" date="2021-06" db="EMBL/GenBank/DDBJ databases">
        <title>Caerostris extrusa draft genome.</title>
        <authorList>
            <person name="Kono N."/>
            <person name="Arakawa K."/>
        </authorList>
    </citation>
    <scope>NUCLEOTIDE SEQUENCE [LARGE SCALE GENOMIC DNA]</scope>
</reference>
<evidence type="ECO:0000313" key="2">
    <source>
        <dbReference type="EMBL" id="GIY45488.1"/>
    </source>
</evidence>
<proteinExistence type="predicted"/>
<protein>
    <submittedName>
        <fullName evidence="2">Uncharacterized protein</fullName>
    </submittedName>
</protein>
<feature type="compositionally biased region" description="Acidic residues" evidence="1">
    <location>
        <begin position="19"/>
        <end position="30"/>
    </location>
</feature>
<feature type="region of interest" description="Disordered" evidence="1">
    <location>
        <begin position="1"/>
        <end position="48"/>
    </location>
</feature>
<evidence type="ECO:0000313" key="3">
    <source>
        <dbReference type="Proteomes" id="UP001054945"/>
    </source>
</evidence>
<gene>
    <name evidence="2" type="ORF">CEXT_530101</name>
</gene>